<proteinExistence type="predicted"/>
<comment type="caution">
    <text evidence="2">The sequence shown here is derived from an EMBL/GenBank/DDBJ whole genome shotgun (WGS) entry which is preliminary data.</text>
</comment>
<dbReference type="PANTHER" id="PTHR43242">
    <property type="entry name" value="NAD(P)-BINDING ROSSMANN-FOLD SUPERFAMILY PROTEIN"/>
    <property type="match status" value="1"/>
</dbReference>
<evidence type="ECO:0000259" key="1">
    <source>
        <dbReference type="Pfam" id="PF04321"/>
    </source>
</evidence>
<dbReference type="SUPFAM" id="SSF51735">
    <property type="entry name" value="NAD(P)-binding Rossmann-fold domains"/>
    <property type="match status" value="1"/>
</dbReference>
<dbReference type="Pfam" id="PF04321">
    <property type="entry name" value="RmlD_sub_bind"/>
    <property type="match status" value="1"/>
</dbReference>
<name>T0ZWL5_9ZZZZ</name>
<reference evidence="2" key="1">
    <citation type="submission" date="2013-08" db="EMBL/GenBank/DDBJ databases">
        <authorList>
            <person name="Mendez C."/>
            <person name="Richter M."/>
            <person name="Ferrer M."/>
            <person name="Sanchez J."/>
        </authorList>
    </citation>
    <scope>NUCLEOTIDE SEQUENCE</scope>
</reference>
<organism evidence="2">
    <name type="scientific">mine drainage metagenome</name>
    <dbReference type="NCBI Taxonomy" id="410659"/>
    <lineage>
        <taxon>unclassified sequences</taxon>
        <taxon>metagenomes</taxon>
        <taxon>ecological metagenomes</taxon>
    </lineage>
</organism>
<dbReference type="InterPro" id="IPR036291">
    <property type="entry name" value="NAD(P)-bd_dom_sf"/>
</dbReference>
<sequence>MNKVLIIGGSGLLGSSLVPLFDDAFFTYNNTQINESNAFRLDISDRNSLEFLLKKLEPNTIIVTAAFTDVEKCEIYPEIAARINSESFRYLVSYLKKNNGRLIQISTDYVFSGDKGNYEENDARNPVNMYGKTKMDAENIIIGSGINYTIIRTSGIFGANEATGKINFFYLAL</sequence>
<dbReference type="Gene3D" id="3.40.50.720">
    <property type="entry name" value="NAD(P)-binding Rossmann-like Domain"/>
    <property type="match status" value="1"/>
</dbReference>
<protein>
    <submittedName>
        <fullName evidence="2">dTDP-4-dehydrorhamnose reductase</fullName>
    </submittedName>
</protein>
<dbReference type="AlphaFoldDB" id="T0ZWL5"/>
<accession>T0ZWL5</accession>
<dbReference type="PANTHER" id="PTHR43242:SF1">
    <property type="entry name" value="NAD(P)-BINDING ROSSMANN-FOLD SUPERFAMILY PROTEIN"/>
    <property type="match status" value="1"/>
</dbReference>
<reference evidence="2" key="2">
    <citation type="journal article" date="2014" name="ISME J.">
        <title>Microbial stratification in low pH oxic and suboxic macroscopic growths along an acid mine drainage.</title>
        <authorList>
            <person name="Mendez-Garcia C."/>
            <person name="Mesa V."/>
            <person name="Sprenger R.R."/>
            <person name="Richter M."/>
            <person name="Diez M.S."/>
            <person name="Solano J."/>
            <person name="Bargiela R."/>
            <person name="Golyshina O.V."/>
            <person name="Manteca A."/>
            <person name="Ramos J.L."/>
            <person name="Gallego J.R."/>
            <person name="Llorente I."/>
            <person name="Martins Dos Santos V.A."/>
            <person name="Jensen O.N."/>
            <person name="Pelaez A.I."/>
            <person name="Sanchez J."/>
            <person name="Ferrer M."/>
        </authorList>
    </citation>
    <scope>NUCLEOTIDE SEQUENCE</scope>
</reference>
<gene>
    <name evidence="2" type="ORF">B2A_13365</name>
</gene>
<feature type="domain" description="RmlD-like substrate binding" evidence="1">
    <location>
        <begin position="3"/>
        <end position="162"/>
    </location>
</feature>
<evidence type="ECO:0000313" key="2">
    <source>
        <dbReference type="EMBL" id="EQD33044.1"/>
    </source>
</evidence>
<dbReference type="InterPro" id="IPR029903">
    <property type="entry name" value="RmlD-like-bd"/>
</dbReference>
<dbReference type="EMBL" id="AUZZ01009672">
    <property type="protein sequence ID" value="EQD33044.1"/>
    <property type="molecule type" value="Genomic_DNA"/>
</dbReference>